<dbReference type="GeneID" id="42856713"/>
<name>A0A0D8J2Q4_9FIRM</name>
<evidence type="ECO:0000313" key="2">
    <source>
        <dbReference type="Proteomes" id="UP000032483"/>
    </source>
</evidence>
<protein>
    <submittedName>
        <fullName evidence="1">Uncharacterized protein</fullName>
    </submittedName>
</protein>
<gene>
    <name evidence="1" type="ORF">TQ39_08950</name>
</gene>
<dbReference type="Proteomes" id="UP000032483">
    <property type="component" value="Unassembled WGS sequence"/>
</dbReference>
<keyword evidence="2" id="KW-1185">Reference proteome</keyword>
<dbReference type="AlphaFoldDB" id="A0A0D8J2Q4"/>
<reference evidence="1" key="1">
    <citation type="submission" date="2015-02" db="EMBL/GenBank/DDBJ databases">
        <title>A novel member of the family Ruminococcaceae isolated from human feces.</title>
        <authorList>
            <person name="Shkoporov A.N."/>
            <person name="Chaplin A.V."/>
            <person name="Motuzova O.V."/>
            <person name="Kafarskaia L.I."/>
            <person name="Khokhlova E.V."/>
            <person name="Efimov B.A."/>
        </authorList>
    </citation>
    <scope>NUCLEOTIDE SEQUENCE [LARGE SCALE GENOMIC DNA]</scope>
    <source>
        <strain evidence="1">585-1</strain>
    </source>
</reference>
<evidence type="ECO:0000313" key="1">
    <source>
        <dbReference type="EMBL" id="KJF40083.1"/>
    </source>
</evidence>
<comment type="caution">
    <text evidence="1">The sequence shown here is derived from an EMBL/GenBank/DDBJ whole genome shotgun (WGS) entry which is preliminary data.</text>
</comment>
<proteinExistence type="predicted"/>
<accession>A0A0D8J2Q4</accession>
<dbReference type="RefSeq" id="WP_050005291.1">
    <property type="nucleotide sequence ID" value="NZ_JXXK01000010.1"/>
</dbReference>
<sequence>MKRIQLTFLFEDTGFCKDVFRSVSQPHYYCNRDMVDGTWYTSTSDCYENDSRIRKDVIIEVISDGRVIALDGNGDFEEKRPFIPFDTFRKELEQSFLKEHPGLHGYEDMKQKLLSLPGGEAYADPDSCRDNWVFDLDFDNETEQVLEPAHWMGREYHVLAVQYTHRPTGFVFTNYRFRAAALRPNTSSHDLLLYDWQEDC</sequence>
<dbReference type="EMBL" id="JXXK01000010">
    <property type="protein sequence ID" value="KJF40083.1"/>
    <property type="molecule type" value="Genomic_DNA"/>
</dbReference>
<organism evidence="1 2">
    <name type="scientific">Ruthenibacterium lactatiformans</name>
    <dbReference type="NCBI Taxonomy" id="1550024"/>
    <lineage>
        <taxon>Bacteria</taxon>
        <taxon>Bacillati</taxon>
        <taxon>Bacillota</taxon>
        <taxon>Clostridia</taxon>
        <taxon>Eubacteriales</taxon>
        <taxon>Oscillospiraceae</taxon>
        <taxon>Ruthenibacterium</taxon>
    </lineage>
</organism>